<feature type="chain" id="PRO_5025472561" evidence="1">
    <location>
        <begin position="20"/>
        <end position="79"/>
    </location>
</feature>
<keyword evidence="1" id="KW-0732">Signal</keyword>
<accession>A0A6B0TVI3</accession>
<protein>
    <submittedName>
        <fullName evidence="2">Putative secreted protein</fullName>
    </submittedName>
</protein>
<proteinExistence type="predicted"/>
<sequence length="79" mass="8646">MLLLSSCTWALACLSSSSASSIRFLRKLFTLRVLKSVNSCFACLEMFSNDSQASCCKTSAAWTSLFLFLARSSARLAFS</sequence>
<evidence type="ECO:0000256" key="1">
    <source>
        <dbReference type="SAM" id="SignalP"/>
    </source>
</evidence>
<reference evidence="2" key="1">
    <citation type="submission" date="2019-12" db="EMBL/GenBank/DDBJ databases">
        <title>An insight into the sialome of adult female Ixodes ricinus ticks feeding for 6 days.</title>
        <authorList>
            <person name="Perner J."/>
            <person name="Ribeiro J.M.C."/>
        </authorList>
    </citation>
    <scope>NUCLEOTIDE SEQUENCE</scope>
    <source>
        <strain evidence="2">Semi-engorged</strain>
        <tissue evidence="2">Salivary glands</tissue>
    </source>
</reference>
<feature type="signal peptide" evidence="1">
    <location>
        <begin position="1"/>
        <end position="19"/>
    </location>
</feature>
<name>A0A6B0TVI3_IXORI</name>
<dbReference type="AlphaFoldDB" id="A0A6B0TVI3"/>
<organism evidence="2">
    <name type="scientific">Ixodes ricinus</name>
    <name type="common">Common tick</name>
    <name type="synonym">Acarus ricinus</name>
    <dbReference type="NCBI Taxonomy" id="34613"/>
    <lineage>
        <taxon>Eukaryota</taxon>
        <taxon>Metazoa</taxon>
        <taxon>Ecdysozoa</taxon>
        <taxon>Arthropoda</taxon>
        <taxon>Chelicerata</taxon>
        <taxon>Arachnida</taxon>
        <taxon>Acari</taxon>
        <taxon>Parasitiformes</taxon>
        <taxon>Ixodida</taxon>
        <taxon>Ixodoidea</taxon>
        <taxon>Ixodidae</taxon>
        <taxon>Ixodinae</taxon>
        <taxon>Ixodes</taxon>
    </lineage>
</organism>
<dbReference type="EMBL" id="GIFC01002006">
    <property type="protein sequence ID" value="MXU84089.1"/>
    <property type="molecule type" value="Transcribed_RNA"/>
</dbReference>
<evidence type="ECO:0000313" key="2">
    <source>
        <dbReference type="EMBL" id="MXU84089.1"/>
    </source>
</evidence>